<evidence type="ECO:0000256" key="10">
    <source>
        <dbReference type="SAM" id="Phobius"/>
    </source>
</evidence>
<keyword evidence="10" id="KW-0472">Membrane</keyword>
<feature type="transmembrane region" description="Helical" evidence="10">
    <location>
        <begin position="466"/>
        <end position="486"/>
    </location>
</feature>
<evidence type="ECO:0000256" key="6">
    <source>
        <dbReference type="ARBA" id="ARBA00022729"/>
    </source>
</evidence>
<evidence type="ECO:0000256" key="3">
    <source>
        <dbReference type="ARBA" id="ARBA00008234"/>
    </source>
</evidence>
<evidence type="ECO:0000259" key="12">
    <source>
        <dbReference type="Pfam" id="PF00149"/>
    </source>
</evidence>
<protein>
    <recommendedName>
        <fullName evidence="16">Sphingomyelin phosphodiesterase</fullName>
    </recommendedName>
</protein>
<evidence type="ECO:0000313" key="15">
    <source>
        <dbReference type="Proteomes" id="UP001295423"/>
    </source>
</evidence>
<gene>
    <name evidence="14" type="ORF">CYCCA115_LOCUS7465</name>
</gene>
<evidence type="ECO:0000313" key="14">
    <source>
        <dbReference type="EMBL" id="CAJ1941325.1"/>
    </source>
</evidence>
<keyword evidence="10" id="KW-0812">Transmembrane</keyword>
<dbReference type="AlphaFoldDB" id="A0AAD2CR01"/>
<evidence type="ECO:0000256" key="2">
    <source>
        <dbReference type="ARBA" id="ARBA00004613"/>
    </source>
</evidence>
<comment type="similarity">
    <text evidence="3">Belongs to the acid sphingomyelinase family.</text>
</comment>
<evidence type="ECO:0000256" key="1">
    <source>
        <dbReference type="ARBA" id="ARBA00001947"/>
    </source>
</evidence>
<evidence type="ECO:0000256" key="8">
    <source>
        <dbReference type="ARBA" id="ARBA00022833"/>
    </source>
</evidence>
<dbReference type="EMBL" id="CAKOGP040001001">
    <property type="protein sequence ID" value="CAJ1941325.1"/>
    <property type="molecule type" value="Genomic_DNA"/>
</dbReference>
<dbReference type="CDD" id="cd00842">
    <property type="entry name" value="MPP_ASMase"/>
    <property type="match status" value="1"/>
</dbReference>
<dbReference type="GO" id="GO:0005576">
    <property type="term" value="C:extracellular region"/>
    <property type="evidence" value="ECO:0007669"/>
    <property type="project" value="UniProtKB-SubCell"/>
</dbReference>
<accession>A0AAD2CR01</accession>
<comment type="caution">
    <text evidence="14">The sequence shown here is derived from an EMBL/GenBank/DDBJ whole genome shotgun (WGS) entry which is preliminary data.</text>
</comment>
<dbReference type="Pfam" id="PF19272">
    <property type="entry name" value="ASMase_C"/>
    <property type="match status" value="1"/>
</dbReference>
<dbReference type="Pfam" id="PF00149">
    <property type="entry name" value="Metallophos"/>
    <property type="match status" value="1"/>
</dbReference>
<evidence type="ECO:0008006" key="16">
    <source>
        <dbReference type="Google" id="ProtNLM"/>
    </source>
</evidence>
<evidence type="ECO:0000259" key="13">
    <source>
        <dbReference type="Pfam" id="PF19272"/>
    </source>
</evidence>
<keyword evidence="4" id="KW-0964">Secreted</keyword>
<keyword evidence="10" id="KW-1133">Transmembrane helix</keyword>
<feature type="domain" description="Calcineurin-like phosphoesterase" evidence="12">
    <location>
        <begin position="34"/>
        <end position="299"/>
    </location>
</feature>
<reference evidence="14" key="1">
    <citation type="submission" date="2023-08" db="EMBL/GenBank/DDBJ databases">
        <authorList>
            <person name="Audoor S."/>
            <person name="Bilcke G."/>
        </authorList>
    </citation>
    <scope>NUCLEOTIDE SEQUENCE</scope>
</reference>
<comment type="cofactor">
    <cofactor evidence="1">
        <name>Zn(2+)</name>
        <dbReference type="ChEBI" id="CHEBI:29105"/>
    </cofactor>
</comment>
<evidence type="ECO:0000256" key="7">
    <source>
        <dbReference type="ARBA" id="ARBA00022801"/>
    </source>
</evidence>
<dbReference type="InterPro" id="IPR029052">
    <property type="entry name" value="Metallo-depent_PP-like"/>
</dbReference>
<evidence type="ECO:0000256" key="9">
    <source>
        <dbReference type="ARBA" id="ARBA00023180"/>
    </source>
</evidence>
<dbReference type="Proteomes" id="UP001295423">
    <property type="component" value="Unassembled WGS sequence"/>
</dbReference>
<feature type="chain" id="PRO_5041973150" description="Sphingomyelin phosphodiesterase" evidence="11">
    <location>
        <begin position="25"/>
        <end position="544"/>
    </location>
</feature>
<keyword evidence="5" id="KW-0479">Metal-binding</keyword>
<sequence>MSSFHHCSAIVLYCFLSLFVSSKGQEDTNFTSSFLWISDIHLEPDYGTPQAINHHNHNEQCTLTSANETFPYGQFGCDAPMLLVEQTLNHAQQVAAEKGGVDFIIASGDFCRHGNEFVDNPLQSTQEIIETVIEMVQSRFPGVPILVTVGNNDLVPDYYIDVEETDNNTMLELVTTAFNDTFISEQEVSSFRNGAYFSRNISDTLTIISINTIIYSREHSPDQQNIEDPFGQFVWLKDQLEFAQTAGRRVWIVGHIAPTIGSYAHDNLWHAPYMTRYYDIIKEYFPSVIGGQLFGHLHTDEFRLAHDVYSSDFDLFMLRKYPLYIASSFTSIYGSNPSFRLVTYDVDRADLLDYDTYYFNVSNPTIPPDWIKSPSFRESFDVPDMSRESLRSIINRLAAESANKTNSLWETFISRQSIYSPPEMGPCLDQICRKEWVCTLSSIFEDQYEECVVDTWNPWEHSSVSVPFALVAASVAVVIVLLGCIWKIRRCLLVRRNYEIQYDDDEHLQDEDDNFESHRQSMVEITSGESAAATDDFIDVPEIT</sequence>
<keyword evidence="8" id="KW-0862">Zinc</keyword>
<dbReference type="PANTHER" id="PTHR10340:SF57">
    <property type="entry name" value="METALLOPHOS DOMAIN-CONTAINING PROTEIN"/>
    <property type="match status" value="1"/>
</dbReference>
<dbReference type="SUPFAM" id="SSF56300">
    <property type="entry name" value="Metallo-dependent phosphatases"/>
    <property type="match status" value="1"/>
</dbReference>
<dbReference type="GO" id="GO:0016787">
    <property type="term" value="F:hydrolase activity"/>
    <property type="evidence" value="ECO:0007669"/>
    <property type="project" value="UniProtKB-KW"/>
</dbReference>
<dbReference type="InterPro" id="IPR041805">
    <property type="entry name" value="ASMase/PPN1_MPP"/>
</dbReference>
<dbReference type="Gene3D" id="3.60.21.10">
    <property type="match status" value="1"/>
</dbReference>
<keyword evidence="9" id="KW-0325">Glycoprotein</keyword>
<dbReference type="InterPro" id="IPR045473">
    <property type="entry name" value="ASM_C"/>
</dbReference>
<keyword evidence="7" id="KW-0378">Hydrolase</keyword>
<evidence type="ECO:0000256" key="11">
    <source>
        <dbReference type="SAM" id="SignalP"/>
    </source>
</evidence>
<feature type="domain" description="Sphingomyelin phosphodiesterase C-terminal" evidence="13">
    <location>
        <begin position="329"/>
        <end position="453"/>
    </location>
</feature>
<proteinExistence type="inferred from homology"/>
<evidence type="ECO:0000256" key="4">
    <source>
        <dbReference type="ARBA" id="ARBA00022525"/>
    </source>
</evidence>
<keyword evidence="15" id="KW-1185">Reference proteome</keyword>
<keyword evidence="6 11" id="KW-0732">Signal</keyword>
<evidence type="ECO:0000256" key="5">
    <source>
        <dbReference type="ARBA" id="ARBA00022723"/>
    </source>
</evidence>
<comment type="subcellular location">
    <subcellularLocation>
        <location evidence="2">Secreted</location>
    </subcellularLocation>
</comment>
<organism evidence="14 15">
    <name type="scientific">Cylindrotheca closterium</name>
    <dbReference type="NCBI Taxonomy" id="2856"/>
    <lineage>
        <taxon>Eukaryota</taxon>
        <taxon>Sar</taxon>
        <taxon>Stramenopiles</taxon>
        <taxon>Ochrophyta</taxon>
        <taxon>Bacillariophyta</taxon>
        <taxon>Bacillariophyceae</taxon>
        <taxon>Bacillariophycidae</taxon>
        <taxon>Bacillariales</taxon>
        <taxon>Bacillariaceae</taxon>
        <taxon>Cylindrotheca</taxon>
    </lineage>
</organism>
<dbReference type="InterPro" id="IPR004843">
    <property type="entry name" value="Calcineurin-like_PHP"/>
</dbReference>
<feature type="signal peptide" evidence="11">
    <location>
        <begin position="1"/>
        <end position="24"/>
    </location>
</feature>
<dbReference type="GO" id="GO:0046872">
    <property type="term" value="F:metal ion binding"/>
    <property type="evidence" value="ECO:0007669"/>
    <property type="project" value="UniProtKB-KW"/>
</dbReference>
<name>A0AAD2CR01_9STRA</name>
<dbReference type="PANTHER" id="PTHR10340">
    <property type="entry name" value="SPHINGOMYELIN PHOSPHODIESTERASE"/>
    <property type="match status" value="1"/>
</dbReference>